<dbReference type="AlphaFoldDB" id="A0A812KV94"/>
<comment type="caution">
    <text evidence="2">The sequence shown here is derived from an EMBL/GenBank/DDBJ whole genome shotgun (WGS) entry which is preliminary data.</text>
</comment>
<feature type="region of interest" description="Disordered" evidence="1">
    <location>
        <begin position="168"/>
        <end position="207"/>
    </location>
</feature>
<feature type="region of interest" description="Disordered" evidence="1">
    <location>
        <begin position="66"/>
        <end position="130"/>
    </location>
</feature>
<organism evidence="2 3">
    <name type="scientific">Symbiodinium natans</name>
    <dbReference type="NCBI Taxonomy" id="878477"/>
    <lineage>
        <taxon>Eukaryota</taxon>
        <taxon>Sar</taxon>
        <taxon>Alveolata</taxon>
        <taxon>Dinophyceae</taxon>
        <taxon>Suessiales</taxon>
        <taxon>Symbiodiniaceae</taxon>
        <taxon>Symbiodinium</taxon>
    </lineage>
</organism>
<evidence type="ECO:0000256" key="1">
    <source>
        <dbReference type="SAM" id="MobiDB-lite"/>
    </source>
</evidence>
<protein>
    <submittedName>
        <fullName evidence="2">Lig4 protein</fullName>
    </submittedName>
</protein>
<dbReference type="Proteomes" id="UP000604046">
    <property type="component" value="Unassembled WGS sequence"/>
</dbReference>
<evidence type="ECO:0000313" key="3">
    <source>
        <dbReference type="Proteomes" id="UP000604046"/>
    </source>
</evidence>
<gene>
    <name evidence="2" type="primary">lig4</name>
    <name evidence="2" type="ORF">SNAT2548_LOCUS9791</name>
</gene>
<keyword evidence="3" id="KW-1185">Reference proteome</keyword>
<feature type="compositionally biased region" description="Polar residues" evidence="1">
    <location>
        <begin position="600"/>
        <end position="619"/>
    </location>
</feature>
<name>A0A812KV94_9DINO</name>
<dbReference type="EMBL" id="CAJNDS010000780">
    <property type="protein sequence ID" value="CAE7233658.1"/>
    <property type="molecule type" value="Genomic_DNA"/>
</dbReference>
<proteinExistence type="predicted"/>
<sequence length="673" mass="74068">MRLLWLSTFLAGRYLEDSAEEAQRRQYQLGAGSFSGHALEAHLAETCGLWLNLLIPSGLFDQSAGPRAHGALRERKQVQQGAAISNITKPRRHAGGRPLRDFVEQPMEPYEEPLPSVSSPPPSAASGAAATPKFAFEEDGPATQARYEGQVARNPREFAFDPHRLACSSHRSASPCMEDHRRSARRLPAKEPGQAQPGEIQVQATHRSVAQRTGFAYAFPEDVEVSLPSASSLQASSPSPLRTASMPEPPWPQEDESPPPPPTREAPAVALDGRGLLRNDPSRSSAQEPRPSSKEEPRRRKAGEASAGPLPGAEGTGDRRTGSRRQHRREGSRRSSRSSLPVEVEDVDRRLAAPDGEVDTQSSLTGQGDSVLASPPLSRRPSTEVETLDGRASDRTRRRSRRHQDSDELSQGISERSERSERRRRRRQEDEETNATSESRRSHRSRRRRGEDEDAVSEATSNRSRRRREDEDRSSRGSRRRRRREAEEEVEEPMGSHRLARIREESSGGSPPGPIQAQEAPSHAERLDQTTLAAPPPMEASCQGQSRFLPSSDAGDARLQPAQASRSEVQSGAPSGGAMNMSLLKSYASSRSSTALPSSPGKSSSVATVSSRLTGTQLNEARRAEDAAMSEAERRWQEEVDSIRRQAKRYSQGVRLRGPSISMDREDFVLRPP</sequence>
<feature type="compositionally biased region" description="Basic residues" evidence="1">
    <location>
        <begin position="322"/>
        <end position="336"/>
    </location>
</feature>
<evidence type="ECO:0000313" key="2">
    <source>
        <dbReference type="EMBL" id="CAE7233658.1"/>
    </source>
</evidence>
<feature type="compositionally biased region" description="Basic and acidic residues" evidence="1">
    <location>
        <begin position="620"/>
        <end position="640"/>
    </location>
</feature>
<feature type="compositionally biased region" description="Pro residues" evidence="1">
    <location>
        <begin position="247"/>
        <end position="264"/>
    </location>
</feature>
<feature type="compositionally biased region" description="Polar residues" evidence="1">
    <location>
        <begin position="359"/>
        <end position="368"/>
    </location>
</feature>
<feature type="region of interest" description="Disordered" evidence="1">
    <location>
        <begin position="227"/>
        <end position="640"/>
    </location>
</feature>
<feature type="compositionally biased region" description="Low complexity" evidence="1">
    <location>
        <begin position="582"/>
        <end position="599"/>
    </location>
</feature>
<feature type="compositionally biased region" description="Low complexity" evidence="1">
    <location>
        <begin position="227"/>
        <end position="241"/>
    </location>
</feature>
<feature type="compositionally biased region" description="Polar residues" evidence="1">
    <location>
        <begin position="78"/>
        <end position="88"/>
    </location>
</feature>
<reference evidence="2" key="1">
    <citation type="submission" date="2021-02" db="EMBL/GenBank/DDBJ databases">
        <authorList>
            <person name="Dougan E. K."/>
            <person name="Rhodes N."/>
            <person name="Thang M."/>
            <person name="Chan C."/>
        </authorList>
    </citation>
    <scope>NUCLEOTIDE SEQUENCE</scope>
</reference>
<feature type="compositionally biased region" description="Polar residues" evidence="1">
    <location>
        <begin position="562"/>
        <end position="573"/>
    </location>
</feature>
<accession>A0A812KV94</accession>